<dbReference type="FunFam" id="2.30.30.140:FF:000022">
    <property type="entry name" value="Hydrogenase assembly chaperone HybG"/>
    <property type="match status" value="1"/>
</dbReference>
<accession>A0A1W1DGW7</accession>
<dbReference type="PANTHER" id="PTHR35177:SF2">
    <property type="entry name" value="HYDROGENASE MATURATION FACTOR HYBG"/>
    <property type="match status" value="1"/>
</dbReference>
<dbReference type="PRINTS" id="PR00445">
    <property type="entry name" value="HUPFHYPC"/>
</dbReference>
<reference evidence="2" key="1">
    <citation type="submission" date="2016-10" db="EMBL/GenBank/DDBJ databases">
        <authorList>
            <person name="de Groot N.N."/>
        </authorList>
    </citation>
    <scope>NUCLEOTIDE SEQUENCE</scope>
</reference>
<comment type="similarity">
    <text evidence="1">Belongs to the HupF/HypC family.</text>
</comment>
<gene>
    <name evidence="2" type="ORF">MNB_SUP05-13-627</name>
</gene>
<dbReference type="NCBIfam" id="TIGR00074">
    <property type="entry name" value="hypC_hupF"/>
    <property type="match status" value="1"/>
</dbReference>
<dbReference type="EMBL" id="FPHU01000084">
    <property type="protein sequence ID" value="SFV80488.1"/>
    <property type="molecule type" value="Genomic_DNA"/>
</dbReference>
<dbReference type="GO" id="GO:1902670">
    <property type="term" value="F:carbon dioxide binding"/>
    <property type="evidence" value="ECO:0007669"/>
    <property type="project" value="TreeGrafter"/>
</dbReference>
<name>A0A1W1DGW7_9ZZZZ</name>
<dbReference type="GO" id="GO:0005506">
    <property type="term" value="F:iron ion binding"/>
    <property type="evidence" value="ECO:0007669"/>
    <property type="project" value="TreeGrafter"/>
</dbReference>
<sequence length="92" mass="10082">MCLGIPAQIKEIIDVDNQIALVDLSGVSREVNIACVLDDTYQSENLINKWVLVHVGFALSVVDEDEAHKTLKILDEIGELSATMDDLDQGSK</sequence>
<proteinExistence type="inferred from homology"/>
<dbReference type="PROSITE" id="PS01097">
    <property type="entry name" value="HUPF_HYPC"/>
    <property type="match status" value="1"/>
</dbReference>
<organism evidence="2">
    <name type="scientific">hydrothermal vent metagenome</name>
    <dbReference type="NCBI Taxonomy" id="652676"/>
    <lineage>
        <taxon>unclassified sequences</taxon>
        <taxon>metagenomes</taxon>
        <taxon>ecological metagenomes</taxon>
    </lineage>
</organism>
<protein>
    <submittedName>
        <fullName evidence="2">[NiFe] hydrogenase metallocenter assembly protein HypC</fullName>
    </submittedName>
</protein>
<dbReference type="GO" id="GO:0051604">
    <property type="term" value="P:protein maturation"/>
    <property type="evidence" value="ECO:0007669"/>
    <property type="project" value="TreeGrafter"/>
</dbReference>
<dbReference type="SUPFAM" id="SSF159127">
    <property type="entry name" value="HupF/HypC-like"/>
    <property type="match status" value="1"/>
</dbReference>
<dbReference type="PANTHER" id="PTHR35177">
    <property type="entry name" value="HYDROGENASE MATURATION FACTOR HYBG"/>
    <property type="match status" value="1"/>
</dbReference>
<dbReference type="AlphaFoldDB" id="A0A1W1DGW7"/>
<dbReference type="Pfam" id="PF01455">
    <property type="entry name" value="HupF_HypC"/>
    <property type="match status" value="1"/>
</dbReference>
<evidence type="ECO:0000313" key="2">
    <source>
        <dbReference type="EMBL" id="SFV80488.1"/>
    </source>
</evidence>
<dbReference type="Gene3D" id="2.30.30.140">
    <property type="match status" value="1"/>
</dbReference>
<evidence type="ECO:0000256" key="1">
    <source>
        <dbReference type="ARBA" id="ARBA00006018"/>
    </source>
</evidence>
<dbReference type="InterPro" id="IPR019812">
    <property type="entry name" value="Hydgase_assmbl_chp_CS"/>
</dbReference>
<dbReference type="InterPro" id="IPR001109">
    <property type="entry name" value="Hydrogenase_HupF/HypC"/>
</dbReference>